<protein>
    <submittedName>
        <fullName evidence="2">Uncharacterized protein</fullName>
    </submittedName>
</protein>
<proteinExistence type="predicted"/>
<evidence type="ECO:0000256" key="1">
    <source>
        <dbReference type="SAM" id="MobiDB-lite"/>
    </source>
</evidence>
<feature type="region of interest" description="Disordered" evidence="1">
    <location>
        <begin position="1"/>
        <end position="21"/>
    </location>
</feature>
<name>A0A1S2Q2J6_9ACTN</name>
<dbReference type="EMBL" id="MLYO01000049">
    <property type="protein sequence ID" value="OIJ99870.1"/>
    <property type="molecule type" value="Genomic_DNA"/>
</dbReference>
<sequence length="136" mass="14141">MSPAHGGGIETGQQRSRRLGSGRGGLGGVVVFRQEIAGAFVEFDGLRAGAGQGLAGVGETPAGPPLHVIDGDRTERLEIAAGQAVLASATAMRMRGRAEVQRNGAGAQELAGRERRIRPSAASTARTWEPVRCRGW</sequence>
<evidence type="ECO:0000313" key="2">
    <source>
        <dbReference type="EMBL" id="OIJ99870.1"/>
    </source>
</evidence>
<comment type="caution">
    <text evidence="2">The sequence shown here is derived from an EMBL/GenBank/DDBJ whole genome shotgun (WGS) entry which is preliminary data.</text>
</comment>
<feature type="region of interest" description="Disordered" evidence="1">
    <location>
        <begin position="97"/>
        <end position="136"/>
    </location>
</feature>
<evidence type="ECO:0000313" key="3">
    <source>
        <dbReference type="Proteomes" id="UP000179642"/>
    </source>
</evidence>
<accession>A0A1S2Q2J6</accession>
<feature type="compositionally biased region" description="Gly residues" evidence="1">
    <location>
        <begin position="1"/>
        <end position="10"/>
    </location>
</feature>
<dbReference type="Proteomes" id="UP000179642">
    <property type="component" value="Unassembled WGS sequence"/>
</dbReference>
<gene>
    <name evidence="2" type="ORF">BIV23_28015</name>
</gene>
<organism evidence="2 3">
    <name type="scientific">Streptomyces monashensis</name>
    <dbReference type="NCBI Taxonomy" id="1678012"/>
    <lineage>
        <taxon>Bacteria</taxon>
        <taxon>Bacillati</taxon>
        <taxon>Actinomycetota</taxon>
        <taxon>Actinomycetes</taxon>
        <taxon>Kitasatosporales</taxon>
        <taxon>Streptomycetaceae</taxon>
        <taxon>Streptomyces</taxon>
    </lineage>
</organism>
<dbReference type="AlphaFoldDB" id="A0A1S2Q2J6"/>
<reference evidence="2 3" key="1">
    <citation type="submission" date="2016-10" db="EMBL/GenBank/DDBJ databases">
        <title>Genome sequence of Streptomyces sp. MUSC 1.</title>
        <authorList>
            <person name="Lee L.-H."/>
            <person name="Ser H.-L."/>
            <person name="Law J.W.-F."/>
        </authorList>
    </citation>
    <scope>NUCLEOTIDE SEQUENCE [LARGE SCALE GENOMIC DNA]</scope>
    <source>
        <strain evidence="2 3">MUSC 1</strain>
    </source>
</reference>
<keyword evidence="3" id="KW-1185">Reference proteome</keyword>